<keyword evidence="1" id="KW-1185">Reference proteome</keyword>
<dbReference type="RefSeq" id="XP_036365707.1">
    <property type="nucleotide sequence ID" value="XM_036509814.1"/>
</dbReference>
<dbReference type="Proteomes" id="UP000515154">
    <property type="component" value="Linkage group LG15"/>
</dbReference>
<reference evidence="2" key="1">
    <citation type="submission" date="2025-08" db="UniProtKB">
        <authorList>
            <consortium name="RefSeq"/>
        </authorList>
    </citation>
    <scope>IDENTIFICATION</scope>
</reference>
<gene>
    <name evidence="2" type="primary">LOC118766417</name>
</gene>
<evidence type="ECO:0000313" key="2">
    <source>
        <dbReference type="RefSeq" id="XP_036365707.1"/>
    </source>
</evidence>
<organism evidence="1 2">
    <name type="scientific">Octopus sinensis</name>
    <name type="common">East Asian common octopus</name>
    <dbReference type="NCBI Taxonomy" id="2607531"/>
    <lineage>
        <taxon>Eukaryota</taxon>
        <taxon>Metazoa</taxon>
        <taxon>Spiralia</taxon>
        <taxon>Lophotrochozoa</taxon>
        <taxon>Mollusca</taxon>
        <taxon>Cephalopoda</taxon>
        <taxon>Coleoidea</taxon>
        <taxon>Octopodiformes</taxon>
        <taxon>Octopoda</taxon>
        <taxon>Incirrata</taxon>
        <taxon>Octopodidae</taxon>
        <taxon>Octopus</taxon>
    </lineage>
</organism>
<dbReference type="KEGG" id="osn:118766417"/>
<dbReference type="AlphaFoldDB" id="A0A7E6FFP2"/>
<evidence type="ECO:0000313" key="1">
    <source>
        <dbReference type="Proteomes" id="UP000515154"/>
    </source>
</evidence>
<accession>A0A7E6FFP2</accession>
<sequence>MGDCSSSDVSYYKQPLPQCSRKLSSRKSTLAKLHEEESEIFETVVPGVKELIIQTSKMSHVPVERAQSIVYSRKTYTEITKLLAAKFMAKSIYRDKLKIIRIPTEDLGEYRRRVPQRQLIIEIAAVLKEYIKETMNINVQTVIQSVPKYQFSSKGKSATEIVLYRQPETEVKKCEKSTTDGYLSAGELKYFQGSVRTPTPFTGPYENMVFPEDLSLLDCMLCGGKFLNLKAQFICTLPNINYLGDTLTSINLSFNHFTGLANYQKTAATFFTPIQPS</sequence>
<name>A0A7E6FFP2_9MOLL</name>
<protein>
    <submittedName>
        <fullName evidence="2">Uncharacterized protein LOC118766417</fullName>
    </submittedName>
</protein>
<proteinExistence type="predicted"/>